<sequence>MTELCSPPPDVVYASPYRRAVQTVTPSAAELGLPVLTRTDLREWDSGLAPTPDYARHYAASWADPKHCGPGGESLGELTARASAALVDLVARHPEARIVVGTHGTFLARALVGPGVAVDWPFSRDMASPAAVFRVRGIGTPDVRVSGPGLSAARPGNGSDGARRQCRRADQGAGAAGPTAAGPVRPGRASWVRAVAVRRRPSPARSTGQWPGELRASRLRPRRRGG</sequence>
<evidence type="ECO:0000313" key="3">
    <source>
        <dbReference type="Proteomes" id="UP000204221"/>
    </source>
</evidence>
<dbReference type="AlphaFoldDB" id="A0A221W0Z4"/>
<dbReference type="OrthoDB" id="9781415at2"/>
<evidence type="ECO:0000256" key="1">
    <source>
        <dbReference type="SAM" id="MobiDB-lite"/>
    </source>
</evidence>
<gene>
    <name evidence="2" type="ORF">AHOG_09105</name>
</gene>
<proteinExistence type="predicted"/>
<dbReference type="KEGG" id="ahg:AHOG_09105"/>
<dbReference type="Gene3D" id="3.40.50.1240">
    <property type="entry name" value="Phosphoglycerate mutase-like"/>
    <property type="match status" value="1"/>
</dbReference>
<dbReference type="SUPFAM" id="SSF53254">
    <property type="entry name" value="Phosphoglycerate mutase-like"/>
    <property type="match status" value="1"/>
</dbReference>
<name>A0A221W0Z4_9PSEU</name>
<feature type="compositionally biased region" description="Basic residues" evidence="1">
    <location>
        <begin position="217"/>
        <end position="226"/>
    </location>
</feature>
<reference evidence="2 3" key="1">
    <citation type="submission" date="2017-07" db="EMBL/GenBank/DDBJ databases">
        <title>Complete genome sequence of Actinoalloteichus hoggarensis DSM 45943, type strain of Actinoalloteichus hoggarensis.</title>
        <authorList>
            <person name="Ruckert C."/>
            <person name="Nouioui I."/>
            <person name="Willmese J."/>
            <person name="van Wezel G."/>
            <person name="Klenk H.-P."/>
            <person name="Kalinowski J."/>
            <person name="Zotchev S.B."/>
        </authorList>
    </citation>
    <scope>NUCLEOTIDE SEQUENCE [LARGE SCALE GENOMIC DNA]</scope>
    <source>
        <strain evidence="2 3">DSM 45943</strain>
    </source>
</reference>
<accession>A0A221W0Z4</accession>
<dbReference type="InterPro" id="IPR013078">
    <property type="entry name" value="His_Pase_superF_clade-1"/>
</dbReference>
<feature type="compositionally biased region" description="Low complexity" evidence="1">
    <location>
        <begin position="172"/>
        <end position="195"/>
    </location>
</feature>
<dbReference type="RefSeq" id="WP_157736727.1">
    <property type="nucleotide sequence ID" value="NZ_CP022521.1"/>
</dbReference>
<organism evidence="2 3">
    <name type="scientific">Actinoalloteichus hoggarensis</name>
    <dbReference type="NCBI Taxonomy" id="1470176"/>
    <lineage>
        <taxon>Bacteria</taxon>
        <taxon>Bacillati</taxon>
        <taxon>Actinomycetota</taxon>
        <taxon>Actinomycetes</taxon>
        <taxon>Pseudonocardiales</taxon>
        <taxon>Pseudonocardiaceae</taxon>
        <taxon>Actinoalloteichus</taxon>
    </lineage>
</organism>
<feature type="region of interest" description="Disordered" evidence="1">
    <location>
        <begin position="146"/>
        <end position="226"/>
    </location>
</feature>
<keyword evidence="3" id="KW-1185">Reference proteome</keyword>
<dbReference type="InterPro" id="IPR029033">
    <property type="entry name" value="His_PPase_superfam"/>
</dbReference>
<dbReference type="Proteomes" id="UP000204221">
    <property type="component" value="Chromosome"/>
</dbReference>
<dbReference type="CDD" id="cd07067">
    <property type="entry name" value="HP_PGM_like"/>
    <property type="match status" value="1"/>
</dbReference>
<evidence type="ECO:0000313" key="2">
    <source>
        <dbReference type="EMBL" id="ASO19465.1"/>
    </source>
</evidence>
<dbReference type="EMBL" id="CP022521">
    <property type="protein sequence ID" value="ASO19465.1"/>
    <property type="molecule type" value="Genomic_DNA"/>
</dbReference>
<protein>
    <submittedName>
        <fullName evidence="2">Bifunctional RNase H/acid phosphatase</fullName>
    </submittedName>
</protein>
<dbReference type="Pfam" id="PF00300">
    <property type="entry name" value="His_Phos_1"/>
    <property type="match status" value="1"/>
</dbReference>
<feature type="compositionally biased region" description="Basic and acidic residues" evidence="1">
    <location>
        <begin position="161"/>
        <end position="170"/>
    </location>
</feature>